<dbReference type="SMART" id="SM00025">
    <property type="entry name" value="Pumilio"/>
    <property type="match status" value="4"/>
</dbReference>
<dbReference type="GO" id="GO:0005730">
    <property type="term" value="C:nucleolus"/>
    <property type="evidence" value="ECO:0007669"/>
    <property type="project" value="TreeGrafter"/>
</dbReference>
<dbReference type="GO" id="GO:0006417">
    <property type="term" value="P:regulation of translation"/>
    <property type="evidence" value="ECO:0007669"/>
    <property type="project" value="TreeGrafter"/>
</dbReference>
<feature type="compositionally biased region" description="Basic and acidic residues" evidence="3">
    <location>
        <begin position="92"/>
        <end position="115"/>
    </location>
</feature>
<dbReference type="GO" id="GO:0003729">
    <property type="term" value="F:mRNA binding"/>
    <property type="evidence" value="ECO:0007669"/>
    <property type="project" value="TreeGrafter"/>
</dbReference>
<dbReference type="AlphaFoldDB" id="A0A5C3KVY1"/>
<dbReference type="InterPro" id="IPR016024">
    <property type="entry name" value="ARM-type_fold"/>
</dbReference>
<dbReference type="InterPro" id="IPR040059">
    <property type="entry name" value="PUM3"/>
</dbReference>
<protein>
    <submittedName>
        <fullName evidence="5">Puf family RNA-binding protein</fullName>
    </submittedName>
</protein>
<evidence type="ECO:0000313" key="6">
    <source>
        <dbReference type="Proteomes" id="UP000307440"/>
    </source>
</evidence>
<feature type="compositionally biased region" description="Basic and acidic residues" evidence="3">
    <location>
        <begin position="24"/>
        <end position="33"/>
    </location>
</feature>
<reference evidence="5 6" key="1">
    <citation type="journal article" date="2019" name="Nat. Ecol. Evol.">
        <title>Megaphylogeny resolves global patterns of mushroom evolution.</title>
        <authorList>
            <person name="Varga T."/>
            <person name="Krizsan K."/>
            <person name="Foldi C."/>
            <person name="Dima B."/>
            <person name="Sanchez-Garcia M."/>
            <person name="Sanchez-Ramirez S."/>
            <person name="Szollosi G.J."/>
            <person name="Szarkandi J.G."/>
            <person name="Papp V."/>
            <person name="Albert L."/>
            <person name="Andreopoulos W."/>
            <person name="Angelini C."/>
            <person name="Antonin V."/>
            <person name="Barry K.W."/>
            <person name="Bougher N.L."/>
            <person name="Buchanan P."/>
            <person name="Buyck B."/>
            <person name="Bense V."/>
            <person name="Catcheside P."/>
            <person name="Chovatia M."/>
            <person name="Cooper J."/>
            <person name="Damon W."/>
            <person name="Desjardin D."/>
            <person name="Finy P."/>
            <person name="Geml J."/>
            <person name="Haridas S."/>
            <person name="Hughes K."/>
            <person name="Justo A."/>
            <person name="Karasinski D."/>
            <person name="Kautmanova I."/>
            <person name="Kiss B."/>
            <person name="Kocsube S."/>
            <person name="Kotiranta H."/>
            <person name="LaButti K.M."/>
            <person name="Lechner B.E."/>
            <person name="Liimatainen K."/>
            <person name="Lipzen A."/>
            <person name="Lukacs Z."/>
            <person name="Mihaltcheva S."/>
            <person name="Morgado L.N."/>
            <person name="Niskanen T."/>
            <person name="Noordeloos M.E."/>
            <person name="Ohm R.A."/>
            <person name="Ortiz-Santana B."/>
            <person name="Ovrebo C."/>
            <person name="Racz N."/>
            <person name="Riley R."/>
            <person name="Savchenko A."/>
            <person name="Shiryaev A."/>
            <person name="Soop K."/>
            <person name="Spirin V."/>
            <person name="Szebenyi C."/>
            <person name="Tomsovsky M."/>
            <person name="Tulloss R.E."/>
            <person name="Uehling J."/>
            <person name="Grigoriev I.V."/>
            <person name="Vagvolgyi C."/>
            <person name="Papp T."/>
            <person name="Martin F.M."/>
            <person name="Miettinen O."/>
            <person name="Hibbett D.S."/>
            <person name="Nagy L.G."/>
        </authorList>
    </citation>
    <scope>NUCLEOTIDE SEQUENCE [LARGE SCALE GENOMIC DNA]</scope>
    <source>
        <strain evidence="5 6">CBS 121175</strain>
    </source>
</reference>
<dbReference type="Gene3D" id="1.25.10.10">
    <property type="entry name" value="Leucine-rich Repeat Variant"/>
    <property type="match status" value="2"/>
</dbReference>
<dbReference type="PANTHER" id="PTHR13389">
    <property type="entry name" value="PUMILIO HOMOLOG 3"/>
    <property type="match status" value="1"/>
</dbReference>
<dbReference type="Proteomes" id="UP000307440">
    <property type="component" value="Unassembled WGS sequence"/>
</dbReference>
<dbReference type="STRING" id="230819.A0A5C3KVY1"/>
<sequence length="673" mass="75610">MVMPPKTTLKRKAKPQPTAQAKRIHLEKSEKPEKKRSRPVTLAPPEASGTESEDDEDERAPMDEDGGDWEDVDDAMEEDSPNSGPVVAKDPNAARESHKAQKILQSERKAAKPHSDLLAEAKRVWSLARQKDVKPAERQKHVQELMKVIRGKVKEIVFKHDASRIVQTAVKYGGQKERDEIASELKGRFKELSQNKYSKFLVTKLVRFCPSHRPSILLEFQPHLLRLLLHREATSVLADSFELYCNAYERSILLKEFYGKEATLFTVTLGSEEEKEKGRKGLAGLLEGADDERKRRILSSVKENLTTIFNNPDKGAITHAIVHRVLWEYLQAVNTLPEEEEREKLRREMLETTQEVLAEMVHTKDGSRVVREFLACGTAKDRKQALKVLKPHVEKMCIDDEAQLVLFTALDVTDDTKLLSKTVVSEIIGGAKKLYTSTQGRRALLYLVAPRSRRHFTPAQIATLAETDEIRSRTSKKSPEIREAEVRKFSSEGLIEWVAQDASTLIRDPGASLIVTEIMLHADGDKSIAIASLLKAISMPYPMDEISKDVHPIDLAHTSRIYKTLLQGGHYSHKTQTIEASPDWKPVEFAVALVDTLGEELVVGMCTKGDKNGAFVVAELCQALLEESDEASSEKRKEAKKKLKGWFSKKVVKGVEEGESRGKKVLLEKLAAL</sequence>
<gene>
    <name evidence="5" type="ORF">FA15DRAFT_619178</name>
</gene>
<dbReference type="PROSITE" id="PS50303">
    <property type="entry name" value="PUM_HD"/>
    <property type="match status" value="1"/>
</dbReference>
<keyword evidence="6" id="KW-1185">Reference proteome</keyword>
<evidence type="ECO:0000256" key="1">
    <source>
        <dbReference type="ARBA" id="ARBA00022737"/>
    </source>
</evidence>
<dbReference type="EMBL" id="ML210198">
    <property type="protein sequence ID" value="TFK24592.1"/>
    <property type="molecule type" value="Genomic_DNA"/>
</dbReference>
<proteinExistence type="predicted"/>
<evidence type="ECO:0000259" key="4">
    <source>
        <dbReference type="PROSITE" id="PS50303"/>
    </source>
</evidence>
<evidence type="ECO:0000256" key="3">
    <source>
        <dbReference type="SAM" id="MobiDB-lite"/>
    </source>
</evidence>
<dbReference type="InterPro" id="IPR001313">
    <property type="entry name" value="Pumilio_RNA-bd_rpt"/>
</dbReference>
<dbReference type="PANTHER" id="PTHR13389:SF0">
    <property type="entry name" value="PUMILIO HOMOLOG 3"/>
    <property type="match status" value="1"/>
</dbReference>
<dbReference type="SUPFAM" id="SSF48371">
    <property type="entry name" value="ARM repeat"/>
    <property type="match status" value="1"/>
</dbReference>
<evidence type="ECO:0000256" key="2">
    <source>
        <dbReference type="ARBA" id="ARBA00022884"/>
    </source>
</evidence>
<dbReference type="Pfam" id="PF08144">
    <property type="entry name" value="CPL"/>
    <property type="match status" value="1"/>
</dbReference>
<dbReference type="InterPro" id="IPR012959">
    <property type="entry name" value="CPL_dom"/>
</dbReference>
<feature type="compositionally biased region" description="Acidic residues" evidence="3">
    <location>
        <begin position="51"/>
        <end position="80"/>
    </location>
</feature>
<keyword evidence="2" id="KW-0694">RNA-binding</keyword>
<accession>A0A5C3KVY1</accession>
<dbReference type="InterPro" id="IPR011989">
    <property type="entry name" value="ARM-like"/>
</dbReference>
<feature type="domain" description="PUM-HD" evidence="4">
    <location>
        <begin position="122"/>
        <end position="522"/>
    </location>
</feature>
<keyword evidence="1" id="KW-0677">Repeat</keyword>
<organism evidence="5 6">
    <name type="scientific">Coprinopsis marcescibilis</name>
    <name type="common">Agaric fungus</name>
    <name type="synonym">Psathyrella marcescibilis</name>
    <dbReference type="NCBI Taxonomy" id="230819"/>
    <lineage>
        <taxon>Eukaryota</taxon>
        <taxon>Fungi</taxon>
        <taxon>Dikarya</taxon>
        <taxon>Basidiomycota</taxon>
        <taxon>Agaricomycotina</taxon>
        <taxon>Agaricomycetes</taxon>
        <taxon>Agaricomycetidae</taxon>
        <taxon>Agaricales</taxon>
        <taxon>Agaricineae</taxon>
        <taxon>Psathyrellaceae</taxon>
        <taxon>Coprinopsis</taxon>
    </lineage>
</organism>
<dbReference type="OrthoDB" id="497380at2759"/>
<name>A0A5C3KVY1_COPMA</name>
<evidence type="ECO:0000313" key="5">
    <source>
        <dbReference type="EMBL" id="TFK24592.1"/>
    </source>
</evidence>
<feature type="region of interest" description="Disordered" evidence="3">
    <location>
        <begin position="1"/>
        <end position="115"/>
    </location>
</feature>
<dbReference type="InterPro" id="IPR033133">
    <property type="entry name" value="PUM-HD"/>
</dbReference>